<name>A0ABY9ML34_9GAMM</name>
<dbReference type="RefSeq" id="WP_028489288.1">
    <property type="nucleotide sequence ID" value="NZ_CP133218.1"/>
</dbReference>
<accession>A0ABY9ML34</accession>
<organism evidence="1 2">
    <name type="scientific">Thiothrix lacustris</name>
    <dbReference type="NCBI Taxonomy" id="525917"/>
    <lineage>
        <taxon>Bacteria</taxon>
        <taxon>Pseudomonadati</taxon>
        <taxon>Pseudomonadota</taxon>
        <taxon>Gammaproteobacteria</taxon>
        <taxon>Thiotrichales</taxon>
        <taxon>Thiotrichaceae</taxon>
        <taxon>Thiothrix</taxon>
    </lineage>
</organism>
<evidence type="ECO:0000313" key="1">
    <source>
        <dbReference type="EMBL" id="WML89321.1"/>
    </source>
</evidence>
<sequence>MPPIRSSARLLLLPLLLGGCGDNTNSSQPAINQTQVSSQTTGQAQDNYTITDTAAGPVQLGMLSSDILATLPGATAAIEQDGEGIEWMTVSLNGESLMNIMLDRTTHTANLIRILSPRFITANGVKVGENLQSVGEKLGGLTEIQWTEIESREFATFAKTPATMIFQVIGKSDRTAGVYSNGDTITTVADSSATIQSIWLMED</sequence>
<dbReference type="PROSITE" id="PS51257">
    <property type="entry name" value="PROKAR_LIPOPROTEIN"/>
    <property type="match status" value="1"/>
</dbReference>
<protein>
    <submittedName>
        <fullName evidence="1">Uncharacterized protein</fullName>
    </submittedName>
</protein>
<reference evidence="1 2" key="1">
    <citation type="submission" date="2023-08" db="EMBL/GenBank/DDBJ databases">
        <title>New molecular markers tilS and rpoB for phylogenetic and monitoring studies of the genus Thiothrix biodiversity.</title>
        <authorList>
            <person name="Ravin N.V."/>
            <person name="Smolyakov D."/>
            <person name="Markov N.D."/>
            <person name="Beletsky A.V."/>
            <person name="Mardanov A.V."/>
            <person name="Rudenko T.S."/>
            <person name="Grabovich M.Y."/>
        </authorList>
    </citation>
    <scope>NUCLEOTIDE SEQUENCE [LARGE SCALE GENOMIC DNA]</scope>
    <source>
        <strain evidence="1 2">MK1</strain>
    </source>
</reference>
<gene>
    <name evidence="1" type="ORF">RCF98_10095</name>
</gene>
<dbReference type="EMBL" id="CP133218">
    <property type="protein sequence ID" value="WML89321.1"/>
    <property type="molecule type" value="Genomic_DNA"/>
</dbReference>
<keyword evidence="2" id="KW-1185">Reference proteome</keyword>
<proteinExistence type="predicted"/>
<evidence type="ECO:0000313" key="2">
    <source>
        <dbReference type="Proteomes" id="UP001236657"/>
    </source>
</evidence>
<dbReference type="Proteomes" id="UP001236657">
    <property type="component" value="Chromosome"/>
</dbReference>